<dbReference type="RefSeq" id="WP_070788182.1">
    <property type="nucleotide sequence ID" value="NZ_CP075561.1"/>
</dbReference>
<dbReference type="Gene3D" id="1.10.3720.10">
    <property type="entry name" value="MetI-like"/>
    <property type="match status" value="1"/>
</dbReference>
<evidence type="ECO:0000313" key="9">
    <source>
        <dbReference type="EMBL" id="OFI46245.1"/>
    </source>
</evidence>
<keyword evidence="4 7" id="KW-0812">Transmembrane</keyword>
<dbReference type="CDD" id="cd06261">
    <property type="entry name" value="TM_PBP2"/>
    <property type="match status" value="1"/>
</dbReference>
<dbReference type="EMBL" id="MKIQ01000028">
    <property type="protein sequence ID" value="OFI46245.1"/>
    <property type="molecule type" value="Genomic_DNA"/>
</dbReference>
<feature type="transmembrane region" description="Helical" evidence="7">
    <location>
        <begin position="238"/>
        <end position="261"/>
    </location>
</feature>
<comment type="caution">
    <text evidence="9">The sequence shown here is derived from an EMBL/GenBank/DDBJ whole genome shotgun (WGS) entry which is preliminary data.</text>
</comment>
<dbReference type="PANTHER" id="PTHR43744">
    <property type="entry name" value="ABC TRANSPORTER PERMEASE PROTEIN MG189-RELATED-RELATED"/>
    <property type="match status" value="1"/>
</dbReference>
<evidence type="ECO:0000256" key="4">
    <source>
        <dbReference type="ARBA" id="ARBA00022692"/>
    </source>
</evidence>
<evidence type="ECO:0000256" key="1">
    <source>
        <dbReference type="ARBA" id="ARBA00004651"/>
    </source>
</evidence>
<comment type="subcellular location">
    <subcellularLocation>
        <location evidence="1 7">Cell membrane</location>
        <topology evidence="1 7">Multi-pass membrane protein</topology>
    </subcellularLocation>
</comment>
<dbReference type="GO" id="GO:0005886">
    <property type="term" value="C:plasma membrane"/>
    <property type="evidence" value="ECO:0007669"/>
    <property type="project" value="UniProtKB-SubCell"/>
</dbReference>
<evidence type="ECO:0000256" key="7">
    <source>
        <dbReference type="RuleBase" id="RU363032"/>
    </source>
</evidence>
<dbReference type="OrthoDB" id="9771544at2"/>
<evidence type="ECO:0000256" key="2">
    <source>
        <dbReference type="ARBA" id="ARBA00022448"/>
    </source>
</evidence>
<dbReference type="SUPFAM" id="SSF161098">
    <property type="entry name" value="MetI-like"/>
    <property type="match status" value="1"/>
</dbReference>
<proteinExistence type="inferred from homology"/>
<keyword evidence="3" id="KW-1003">Cell membrane</keyword>
<gene>
    <name evidence="9" type="ORF">BG262_04305</name>
</gene>
<feature type="domain" description="ABC transmembrane type-1" evidence="8">
    <location>
        <begin position="72"/>
        <end position="262"/>
    </location>
</feature>
<feature type="transmembrane region" description="Helical" evidence="7">
    <location>
        <begin position="194"/>
        <end position="212"/>
    </location>
</feature>
<keyword evidence="6 7" id="KW-0472">Membrane</keyword>
<accession>A0A9Q5JFS7</accession>
<feature type="transmembrane region" description="Helical" evidence="7">
    <location>
        <begin position="140"/>
        <end position="157"/>
    </location>
</feature>
<protein>
    <submittedName>
        <fullName evidence="9">Glycerol-3-phosphate ABC transporter permease</fullName>
    </submittedName>
</protein>
<dbReference type="PANTHER" id="PTHR43744:SF8">
    <property type="entry name" value="SN-GLYCEROL-3-PHOSPHATE TRANSPORT SYSTEM PERMEASE PROTEIN UGPE"/>
    <property type="match status" value="1"/>
</dbReference>
<keyword evidence="10" id="KW-1185">Reference proteome</keyword>
<name>A0A9Q5JFS7_9LACT</name>
<evidence type="ECO:0000313" key="10">
    <source>
        <dbReference type="Proteomes" id="UP000177273"/>
    </source>
</evidence>
<organism evidence="9 10">
    <name type="scientific">Floricoccus penangensis</name>
    <dbReference type="NCBI Taxonomy" id="1859475"/>
    <lineage>
        <taxon>Bacteria</taxon>
        <taxon>Bacillati</taxon>
        <taxon>Bacillota</taxon>
        <taxon>Bacilli</taxon>
        <taxon>Lactobacillales</taxon>
        <taxon>Streptococcaceae</taxon>
        <taxon>Floricoccus</taxon>
    </lineage>
</organism>
<dbReference type="PROSITE" id="PS50928">
    <property type="entry name" value="ABC_TM1"/>
    <property type="match status" value="1"/>
</dbReference>
<dbReference type="InterPro" id="IPR035906">
    <property type="entry name" value="MetI-like_sf"/>
</dbReference>
<evidence type="ECO:0000256" key="3">
    <source>
        <dbReference type="ARBA" id="ARBA00022475"/>
    </source>
</evidence>
<evidence type="ECO:0000256" key="5">
    <source>
        <dbReference type="ARBA" id="ARBA00022989"/>
    </source>
</evidence>
<feature type="transmembrane region" description="Helical" evidence="7">
    <location>
        <begin position="107"/>
        <end position="128"/>
    </location>
</feature>
<reference evidence="10" key="1">
    <citation type="submission" date="2016-09" db="EMBL/GenBank/DDBJ databases">
        <title>Draft genome sequence of a novel species of the family Streptococcaceae isolated from flowers.</title>
        <authorList>
            <person name="Chuah L.-O."/>
            <person name="Yap K.-P."/>
            <person name="Thong K.L."/>
            <person name="Liong M.T."/>
            <person name="Ahmad R."/>
            <person name="Rusul G."/>
        </authorList>
    </citation>
    <scope>NUCLEOTIDE SEQUENCE [LARGE SCALE GENOMIC DNA]</scope>
    <source>
        <strain evidence="10">HibF3</strain>
    </source>
</reference>
<dbReference type="AlphaFoldDB" id="A0A9Q5JFS7"/>
<dbReference type="InterPro" id="IPR000515">
    <property type="entry name" value="MetI-like"/>
</dbReference>
<feature type="transmembrane region" description="Helical" evidence="7">
    <location>
        <begin position="12"/>
        <end position="39"/>
    </location>
</feature>
<sequence>MRTNIESNNWHKLILYIVLIGLSLIYLLPLLSSVFISLISSTDYLNGDIFPKHVTFENFIKGWSDNNIGRLLFNSTIVSLLIVSAQILVSSLAAYAFVFLDFRFRDQIFFIFLMTMMIPFEATFISNFQTIKFFGLIDTYYGIALPSFASAFSTFFLRQTFKQVPDELIEACQIAGFSHWKIYKEVVMPIAKQSLITLSIYQFLVAWNMYLWPLLVTTNAKVRTVQIGLRQIQTEEALTQWGVVMASAIMVAIPTLLILYFSQKRLQDGLAEGAIK</sequence>
<keyword evidence="2 7" id="KW-0813">Transport</keyword>
<dbReference type="GO" id="GO:0055085">
    <property type="term" value="P:transmembrane transport"/>
    <property type="evidence" value="ECO:0007669"/>
    <property type="project" value="InterPro"/>
</dbReference>
<evidence type="ECO:0000256" key="6">
    <source>
        <dbReference type="ARBA" id="ARBA00023136"/>
    </source>
</evidence>
<keyword evidence="5 7" id="KW-1133">Transmembrane helix</keyword>
<comment type="similarity">
    <text evidence="7">Belongs to the binding-protein-dependent transport system permease family.</text>
</comment>
<evidence type="ECO:0000259" key="8">
    <source>
        <dbReference type="PROSITE" id="PS50928"/>
    </source>
</evidence>
<dbReference type="Pfam" id="PF00528">
    <property type="entry name" value="BPD_transp_1"/>
    <property type="match status" value="1"/>
</dbReference>
<dbReference type="Proteomes" id="UP000177273">
    <property type="component" value="Unassembled WGS sequence"/>
</dbReference>
<feature type="transmembrane region" description="Helical" evidence="7">
    <location>
        <begin position="77"/>
        <end position="100"/>
    </location>
</feature>